<gene>
    <name evidence="1" type="primary">41</name>
    <name evidence="1" type="ORF">SEA_REEDO_41</name>
</gene>
<evidence type="ECO:0000313" key="1">
    <source>
        <dbReference type="EMBL" id="UJQ86831.1"/>
    </source>
</evidence>
<proteinExistence type="predicted"/>
<protein>
    <submittedName>
        <fullName evidence="1">Uncharacterized protein</fullName>
    </submittedName>
</protein>
<dbReference type="EMBL" id="OL455896">
    <property type="protein sequence ID" value="UJQ86831.1"/>
    <property type="molecule type" value="Genomic_DNA"/>
</dbReference>
<evidence type="ECO:0000313" key="2">
    <source>
        <dbReference type="Proteomes" id="UP001200740"/>
    </source>
</evidence>
<name>A0AA49GZ63_9CAUD</name>
<organism evidence="1 2">
    <name type="scientific">Arthrobacter phage Reedo</name>
    <dbReference type="NCBI Taxonomy" id="2910755"/>
    <lineage>
        <taxon>Viruses</taxon>
        <taxon>Duplodnaviria</taxon>
        <taxon>Heunggongvirae</taxon>
        <taxon>Uroviricota</taxon>
        <taxon>Caudoviricetes</taxon>
        <taxon>Casidaviridae</taxon>
        <taxon>Manhattanvirus</taxon>
        <taxon>Manhattanvirus reedo</taxon>
    </lineage>
</organism>
<dbReference type="KEGG" id="vg:77954617"/>
<dbReference type="RefSeq" id="YP_010678224.1">
    <property type="nucleotide sequence ID" value="NC_071032.1"/>
</dbReference>
<dbReference type="GeneID" id="77954617"/>
<accession>A0AA49GZ63</accession>
<sequence length="64" mass="7954">MSMGRRAVRDWDEVDAVSRWGRRYLCYIQRPGVRSAIKRRVRRRERHEARLNLRKDRDEWTTKP</sequence>
<dbReference type="Proteomes" id="UP001200740">
    <property type="component" value="Segment"/>
</dbReference>
<reference evidence="1" key="1">
    <citation type="submission" date="2021-11" db="EMBL/GenBank/DDBJ databases">
        <authorList>
            <person name="Furlong K.P."/>
            <person name="Elkbouli M."/>
            <person name="Barwitzki K."/>
            <person name="Hastings E.M."/>
            <person name="Saal A.P."/>
            <person name="Sandouka T."/>
            <person name="Tran A."/>
            <person name="Tremblay V."/>
            <person name="Williams E.C."/>
            <person name="Giles L.L."/>
            <person name="McCarthy L."/>
            <person name="Wheaton K.A."/>
            <person name="Chan K."/>
            <person name="Rudner A.D."/>
            <person name="Beyer A.R."/>
            <person name="Chong R.A."/>
            <person name="Edgington N.P."/>
            <person name="Freise A.C."/>
            <person name="Garcia Costas A.M."/>
            <person name="Gibb B.P."/>
            <person name="Klyczek K.K."/>
            <person name="Swerdlow S.J."/>
            <person name="Garlena R.A."/>
            <person name="Russell D.A."/>
            <person name="Jacobs-Sera D."/>
            <person name="Hatfull G.F."/>
        </authorList>
    </citation>
    <scope>NUCLEOTIDE SEQUENCE</scope>
</reference>
<keyword evidence="2" id="KW-1185">Reference proteome</keyword>